<evidence type="ECO:0000313" key="3">
    <source>
        <dbReference type="Proteomes" id="UP001152795"/>
    </source>
</evidence>
<feature type="non-terminal residue" evidence="2">
    <location>
        <position position="224"/>
    </location>
</feature>
<gene>
    <name evidence="2" type="ORF">PACLA_8A015678</name>
</gene>
<dbReference type="EMBL" id="CACRXK020029645">
    <property type="protein sequence ID" value="CAB4042193.1"/>
    <property type="molecule type" value="Genomic_DNA"/>
</dbReference>
<sequence>MVLNWFRDYLNNRTQRVVMEGVFSGWTHVTSGVLQGSILGPLLFVIFINDLPNAVPQTTKVALCADDTKSFRGITFEGDSCDLQQALSNLSTWSSNNNISFNESKCKSMTVTRKKQPIPFIYHLDLFPINKVQEEKDLGVLMTSSLSWDSHIQRISAKANRMVGLLKRTCPLLTQVHVRRTLYLALVKSQVCYASEVWSPHQSNLKIKLEQIQRRATRWILKVK</sequence>
<comment type="caution">
    <text evidence="2">The sequence shown here is derived from an EMBL/GenBank/DDBJ whole genome shotgun (WGS) entry which is preliminary data.</text>
</comment>
<reference evidence="2" key="1">
    <citation type="submission" date="2020-04" db="EMBL/GenBank/DDBJ databases">
        <authorList>
            <person name="Alioto T."/>
            <person name="Alioto T."/>
            <person name="Gomez Garrido J."/>
        </authorList>
    </citation>
    <scope>NUCLEOTIDE SEQUENCE</scope>
    <source>
        <strain evidence="2">A484AB</strain>
    </source>
</reference>
<evidence type="ECO:0000313" key="2">
    <source>
        <dbReference type="EMBL" id="CAB4042193.1"/>
    </source>
</evidence>
<dbReference type="AlphaFoldDB" id="A0A7D9M1W4"/>
<dbReference type="OrthoDB" id="10056483at2759"/>
<accession>A0A7D9M1W4</accession>
<dbReference type="Proteomes" id="UP001152795">
    <property type="component" value="Unassembled WGS sequence"/>
</dbReference>
<dbReference type="PANTHER" id="PTHR33332">
    <property type="entry name" value="REVERSE TRANSCRIPTASE DOMAIN-CONTAINING PROTEIN"/>
    <property type="match status" value="1"/>
</dbReference>
<name>A0A7D9M1W4_PARCT</name>
<protein>
    <recommendedName>
        <fullName evidence="1">Reverse transcriptase domain-containing protein</fullName>
    </recommendedName>
</protein>
<organism evidence="2 3">
    <name type="scientific">Paramuricea clavata</name>
    <name type="common">Red gorgonian</name>
    <name type="synonym">Violescent sea-whip</name>
    <dbReference type="NCBI Taxonomy" id="317549"/>
    <lineage>
        <taxon>Eukaryota</taxon>
        <taxon>Metazoa</taxon>
        <taxon>Cnidaria</taxon>
        <taxon>Anthozoa</taxon>
        <taxon>Octocorallia</taxon>
        <taxon>Malacalcyonacea</taxon>
        <taxon>Plexauridae</taxon>
        <taxon>Paramuricea</taxon>
    </lineage>
</organism>
<keyword evidence="3" id="KW-1185">Reference proteome</keyword>
<evidence type="ECO:0000259" key="1">
    <source>
        <dbReference type="Pfam" id="PF00078"/>
    </source>
</evidence>
<feature type="domain" description="Reverse transcriptase" evidence="1">
    <location>
        <begin position="5"/>
        <end position="115"/>
    </location>
</feature>
<proteinExistence type="predicted"/>
<dbReference type="InterPro" id="IPR000477">
    <property type="entry name" value="RT_dom"/>
</dbReference>
<dbReference type="Pfam" id="PF00078">
    <property type="entry name" value="RVT_1"/>
    <property type="match status" value="1"/>
</dbReference>